<accession>A0A9D4F9V9</accession>
<evidence type="ECO:0000313" key="2">
    <source>
        <dbReference type="EMBL" id="KAH3791942.1"/>
    </source>
</evidence>
<sequence>MITPEVMKRKEHANNEQDTTGYISIPSSSYKHRRSTQNCSFDGQCSQEPNGVPSKHVVYPNLRPAKSTRIKIGKINEINLLVNTGNYGSPKEKQIRDSQAQEKDCGRNLPDSWAKQHRYVEEIPDGTRDDKAYWNRAPYPRRYVAF</sequence>
<gene>
    <name evidence="2" type="ORF">DPMN_145432</name>
</gene>
<comment type="caution">
    <text evidence="2">The sequence shown here is derived from an EMBL/GenBank/DDBJ whole genome shotgun (WGS) entry which is preliminary data.</text>
</comment>
<feature type="compositionally biased region" description="Polar residues" evidence="1">
    <location>
        <begin position="16"/>
        <end position="29"/>
    </location>
</feature>
<feature type="compositionally biased region" description="Basic and acidic residues" evidence="1">
    <location>
        <begin position="90"/>
        <end position="106"/>
    </location>
</feature>
<keyword evidence="3" id="KW-1185">Reference proteome</keyword>
<protein>
    <submittedName>
        <fullName evidence="2">Uncharacterized protein</fullName>
    </submittedName>
</protein>
<name>A0A9D4F9V9_DREPO</name>
<dbReference type="AlphaFoldDB" id="A0A9D4F9V9"/>
<evidence type="ECO:0000313" key="3">
    <source>
        <dbReference type="Proteomes" id="UP000828390"/>
    </source>
</evidence>
<feature type="region of interest" description="Disordered" evidence="1">
    <location>
        <begin position="1"/>
        <end position="36"/>
    </location>
</feature>
<reference evidence="2" key="1">
    <citation type="journal article" date="2019" name="bioRxiv">
        <title>The Genome of the Zebra Mussel, Dreissena polymorpha: A Resource for Invasive Species Research.</title>
        <authorList>
            <person name="McCartney M.A."/>
            <person name="Auch B."/>
            <person name="Kono T."/>
            <person name="Mallez S."/>
            <person name="Zhang Y."/>
            <person name="Obille A."/>
            <person name="Becker A."/>
            <person name="Abrahante J.E."/>
            <person name="Garbe J."/>
            <person name="Badalamenti J.P."/>
            <person name="Herman A."/>
            <person name="Mangelson H."/>
            <person name="Liachko I."/>
            <person name="Sullivan S."/>
            <person name="Sone E.D."/>
            <person name="Koren S."/>
            <person name="Silverstein K.A.T."/>
            <person name="Beckman K.B."/>
            <person name="Gohl D.M."/>
        </authorList>
    </citation>
    <scope>NUCLEOTIDE SEQUENCE</scope>
    <source>
        <strain evidence="2">Duluth1</strain>
        <tissue evidence="2">Whole animal</tissue>
    </source>
</reference>
<dbReference type="Proteomes" id="UP000828390">
    <property type="component" value="Unassembled WGS sequence"/>
</dbReference>
<feature type="region of interest" description="Disordered" evidence="1">
    <location>
        <begin position="87"/>
        <end position="110"/>
    </location>
</feature>
<reference evidence="2" key="2">
    <citation type="submission" date="2020-11" db="EMBL/GenBank/DDBJ databases">
        <authorList>
            <person name="McCartney M.A."/>
            <person name="Auch B."/>
            <person name="Kono T."/>
            <person name="Mallez S."/>
            <person name="Becker A."/>
            <person name="Gohl D.M."/>
            <person name="Silverstein K.A.T."/>
            <person name="Koren S."/>
            <person name="Bechman K.B."/>
            <person name="Herman A."/>
            <person name="Abrahante J.E."/>
            <person name="Garbe J."/>
        </authorList>
    </citation>
    <scope>NUCLEOTIDE SEQUENCE</scope>
    <source>
        <strain evidence="2">Duluth1</strain>
        <tissue evidence="2">Whole animal</tissue>
    </source>
</reference>
<organism evidence="2 3">
    <name type="scientific">Dreissena polymorpha</name>
    <name type="common">Zebra mussel</name>
    <name type="synonym">Mytilus polymorpha</name>
    <dbReference type="NCBI Taxonomy" id="45954"/>
    <lineage>
        <taxon>Eukaryota</taxon>
        <taxon>Metazoa</taxon>
        <taxon>Spiralia</taxon>
        <taxon>Lophotrochozoa</taxon>
        <taxon>Mollusca</taxon>
        <taxon>Bivalvia</taxon>
        <taxon>Autobranchia</taxon>
        <taxon>Heteroconchia</taxon>
        <taxon>Euheterodonta</taxon>
        <taxon>Imparidentia</taxon>
        <taxon>Neoheterodontei</taxon>
        <taxon>Myida</taxon>
        <taxon>Dreissenoidea</taxon>
        <taxon>Dreissenidae</taxon>
        <taxon>Dreissena</taxon>
    </lineage>
</organism>
<dbReference type="EMBL" id="JAIWYP010000007">
    <property type="protein sequence ID" value="KAH3791942.1"/>
    <property type="molecule type" value="Genomic_DNA"/>
</dbReference>
<proteinExistence type="predicted"/>
<evidence type="ECO:0000256" key="1">
    <source>
        <dbReference type="SAM" id="MobiDB-lite"/>
    </source>
</evidence>
<feature type="compositionally biased region" description="Basic and acidic residues" evidence="1">
    <location>
        <begin position="1"/>
        <end position="15"/>
    </location>
</feature>